<evidence type="ECO:0000313" key="1">
    <source>
        <dbReference type="EMBL" id="MBK1834611.1"/>
    </source>
</evidence>
<name>A0A934RS23_9BACT</name>
<comment type="caution">
    <text evidence="1">The sequence shown here is derived from an EMBL/GenBank/DDBJ whole genome shotgun (WGS) entry which is preliminary data.</text>
</comment>
<gene>
    <name evidence="1" type="ORF">JIN78_11115</name>
</gene>
<protein>
    <submittedName>
        <fullName evidence="1">Uncharacterized protein</fullName>
    </submittedName>
</protein>
<accession>A0A934RS23</accession>
<reference evidence="1" key="1">
    <citation type="submission" date="2021-01" db="EMBL/GenBank/DDBJ databases">
        <title>Modified the classification status of verrucomicrobia.</title>
        <authorList>
            <person name="Feng X."/>
        </authorList>
    </citation>
    <scope>NUCLEOTIDE SEQUENCE</scope>
    <source>
        <strain evidence="1">KCTC 12986</strain>
    </source>
</reference>
<sequence length="45" mass="5031">MAHFALALDNDTPFFKRMEGNLVDFLPGFTVRPFSWLGEGLSLTA</sequence>
<proteinExistence type="predicted"/>
<dbReference type="EMBL" id="JAENIO010000027">
    <property type="protein sequence ID" value="MBK1834611.1"/>
    <property type="molecule type" value="Genomic_DNA"/>
</dbReference>
<keyword evidence="2" id="KW-1185">Reference proteome</keyword>
<evidence type="ECO:0000313" key="2">
    <source>
        <dbReference type="Proteomes" id="UP000604083"/>
    </source>
</evidence>
<dbReference type="Proteomes" id="UP000604083">
    <property type="component" value="Unassembled WGS sequence"/>
</dbReference>
<dbReference type="AlphaFoldDB" id="A0A934RS23"/>
<organism evidence="1 2">
    <name type="scientific">Roseibacillus ishigakijimensis</name>
    <dbReference type="NCBI Taxonomy" id="454146"/>
    <lineage>
        <taxon>Bacteria</taxon>
        <taxon>Pseudomonadati</taxon>
        <taxon>Verrucomicrobiota</taxon>
        <taxon>Verrucomicrobiia</taxon>
        <taxon>Verrucomicrobiales</taxon>
        <taxon>Verrucomicrobiaceae</taxon>
        <taxon>Roseibacillus</taxon>
    </lineage>
</organism>
<dbReference type="RefSeq" id="WP_200392045.1">
    <property type="nucleotide sequence ID" value="NZ_JAENIO010000027.1"/>
</dbReference>